<dbReference type="InterPro" id="IPR013128">
    <property type="entry name" value="Peptidase_C1A"/>
</dbReference>
<dbReference type="Pfam" id="PF00112">
    <property type="entry name" value="Peptidase_C1"/>
    <property type="match status" value="1"/>
</dbReference>
<sequence>MKLLLFCLFLGSVLGDLSVEWEKFKRDYNKKYASVAEELERKQIFIDNVNKMRNHQQTYPDATFTMGVNHLTDRRIQELVSGKIFSSKRQPTPFQKTVDVKDFPDSLDWRVKGVVSPARDQGMVGEIESAIVSTEVIETFHAIETKKLIEGSVSRVYDCCPSETSDIFECIQKLGGICSNSAYPTQLNTCEPNKCQPFATFDRIDRLANKSESTMLAWIQESTLWAEVDASEFTTYRGGIYESPECSQTEIDHVIQIVGYGSENGIPFWICKNSW</sequence>
<organism evidence="5 6">
    <name type="scientific">Adineta ricciae</name>
    <name type="common">Rotifer</name>
    <dbReference type="NCBI Taxonomy" id="249248"/>
    <lineage>
        <taxon>Eukaryota</taxon>
        <taxon>Metazoa</taxon>
        <taxon>Spiralia</taxon>
        <taxon>Gnathifera</taxon>
        <taxon>Rotifera</taxon>
        <taxon>Eurotatoria</taxon>
        <taxon>Bdelloidea</taxon>
        <taxon>Adinetida</taxon>
        <taxon>Adinetidae</taxon>
        <taxon>Adineta</taxon>
    </lineage>
</organism>
<proteinExistence type="inferred from homology"/>
<evidence type="ECO:0000256" key="2">
    <source>
        <dbReference type="SAM" id="SignalP"/>
    </source>
</evidence>
<feature type="domain" description="Peptidase C1A papain C-terminal" evidence="3">
    <location>
        <begin position="103"/>
        <end position="275"/>
    </location>
</feature>
<dbReference type="CDD" id="cd02248">
    <property type="entry name" value="Peptidase_C1A"/>
    <property type="match status" value="1"/>
</dbReference>
<gene>
    <name evidence="5" type="ORF">XAT740_LOCUS60711</name>
</gene>
<feature type="domain" description="Cathepsin propeptide inhibitor" evidence="4">
    <location>
        <begin position="21"/>
        <end position="79"/>
    </location>
</feature>
<dbReference type="Proteomes" id="UP000663828">
    <property type="component" value="Unassembled WGS sequence"/>
</dbReference>
<comment type="caution">
    <text evidence="5">The sequence shown here is derived from an EMBL/GenBank/DDBJ whole genome shotgun (WGS) entry which is preliminary data.</text>
</comment>
<dbReference type="SMART" id="SM00848">
    <property type="entry name" value="Inhibitor_I29"/>
    <property type="match status" value="1"/>
</dbReference>
<comment type="similarity">
    <text evidence="1">Belongs to the peptidase C1 family.</text>
</comment>
<reference evidence="5" key="1">
    <citation type="submission" date="2021-02" db="EMBL/GenBank/DDBJ databases">
        <authorList>
            <person name="Nowell W R."/>
        </authorList>
    </citation>
    <scope>NUCLEOTIDE SEQUENCE</scope>
</reference>
<dbReference type="GO" id="GO:0008234">
    <property type="term" value="F:cysteine-type peptidase activity"/>
    <property type="evidence" value="ECO:0007669"/>
    <property type="project" value="InterPro"/>
</dbReference>
<evidence type="ECO:0000259" key="4">
    <source>
        <dbReference type="SMART" id="SM00848"/>
    </source>
</evidence>
<dbReference type="EMBL" id="CAJNOR010015255">
    <property type="protein sequence ID" value="CAF1681708.1"/>
    <property type="molecule type" value="Genomic_DNA"/>
</dbReference>
<dbReference type="PANTHER" id="PTHR12411">
    <property type="entry name" value="CYSTEINE PROTEASE FAMILY C1-RELATED"/>
    <property type="match status" value="1"/>
</dbReference>
<feature type="non-terminal residue" evidence="5">
    <location>
        <position position="1"/>
    </location>
</feature>
<keyword evidence="6" id="KW-1185">Reference proteome</keyword>
<feature type="chain" id="PRO_5032671528" evidence="2">
    <location>
        <begin position="16"/>
        <end position="275"/>
    </location>
</feature>
<dbReference type="Gene3D" id="3.90.70.10">
    <property type="entry name" value="Cysteine proteinases"/>
    <property type="match status" value="1"/>
</dbReference>
<dbReference type="InterPro" id="IPR038765">
    <property type="entry name" value="Papain-like_cys_pep_sf"/>
</dbReference>
<dbReference type="InterPro" id="IPR013201">
    <property type="entry name" value="Prot_inhib_I29"/>
</dbReference>
<dbReference type="InterPro" id="IPR039417">
    <property type="entry name" value="Peptidase_C1A_papain-like"/>
</dbReference>
<evidence type="ECO:0000259" key="3">
    <source>
        <dbReference type="SMART" id="SM00645"/>
    </source>
</evidence>
<dbReference type="SMART" id="SM00645">
    <property type="entry name" value="Pept_C1"/>
    <property type="match status" value="1"/>
</dbReference>
<accession>A0A816H3T9</accession>
<dbReference type="GO" id="GO:0006508">
    <property type="term" value="P:proteolysis"/>
    <property type="evidence" value="ECO:0007669"/>
    <property type="project" value="InterPro"/>
</dbReference>
<evidence type="ECO:0000313" key="5">
    <source>
        <dbReference type="EMBL" id="CAF1681708.1"/>
    </source>
</evidence>
<evidence type="ECO:0000313" key="6">
    <source>
        <dbReference type="Proteomes" id="UP000663828"/>
    </source>
</evidence>
<evidence type="ECO:0000256" key="1">
    <source>
        <dbReference type="ARBA" id="ARBA00008455"/>
    </source>
</evidence>
<keyword evidence="2" id="KW-0732">Signal</keyword>
<dbReference type="AlphaFoldDB" id="A0A816H3T9"/>
<dbReference type="InterPro" id="IPR000668">
    <property type="entry name" value="Peptidase_C1A_C"/>
</dbReference>
<dbReference type="SUPFAM" id="SSF54001">
    <property type="entry name" value="Cysteine proteinases"/>
    <property type="match status" value="1"/>
</dbReference>
<protein>
    <submittedName>
        <fullName evidence="5">Uncharacterized protein</fullName>
    </submittedName>
</protein>
<dbReference type="Pfam" id="PF08246">
    <property type="entry name" value="Inhibitor_I29"/>
    <property type="match status" value="1"/>
</dbReference>
<feature type="signal peptide" evidence="2">
    <location>
        <begin position="1"/>
        <end position="15"/>
    </location>
</feature>
<name>A0A816H3T9_ADIRI</name>